<dbReference type="InterPro" id="IPR027417">
    <property type="entry name" value="P-loop_NTPase"/>
</dbReference>
<dbReference type="Gene3D" id="3.40.50.300">
    <property type="entry name" value="P-loop containing nucleotide triphosphate hydrolases"/>
    <property type="match status" value="1"/>
</dbReference>
<evidence type="ECO:0000256" key="1">
    <source>
        <dbReference type="SAM" id="Phobius"/>
    </source>
</evidence>
<dbReference type="AlphaFoldDB" id="A0A7S4VLZ7"/>
<dbReference type="PANTHER" id="PTHR32301">
    <property type="entry name" value="COUNTIN RECEPTOR CNR3-RELATED"/>
    <property type="match status" value="1"/>
</dbReference>
<sequence length="486" mass="56427">MTFDGPLEGRADDAPSVSSLRKLLKERRKLRYFGLVCAALFISLHTSFDTISRARRMLGLQNYITGTPFENLRDVEDTFYHPEDIPLFFLVPKSATSTVKSILSHCLHLNQASSTQAVKYEEPKDVKELELVPINNGEGGAFLNVDFAWPKGIARAKELNLASSGLADVVVTSYIREASELFDEDHQGRLFTVLRHPIKRLVSDYYYMQDAEWENLYSEDERPQSLIEYAQNPKFHLDNFLTRFLSGNRSSKITLEDYELAKEVLATKTLVLVQGKMEESVDRLLSYFRWNDQFVSSHDETTISNAEKCIDGYINAPVNQHLHEDPEPGSEEWEALREISDWDIHLYWFGIELWESQGKSLFKHKQNANGFREEHHHVETADEDEELRIEEELYLQDLEESEAEWYAKKQKEEEERVKDYSKKISSVFEDEDKEIDEKKKNVLLMIHASYEPTDNKIGVGSVNVKEYVTLKKEEKGKDMSWLSIWK</sequence>
<protein>
    <recommendedName>
        <fullName evidence="3">Sulfotransferase domain-containing protein</fullName>
    </recommendedName>
</protein>
<proteinExistence type="predicted"/>
<organism evidence="2">
    <name type="scientific">Ditylum brightwellii</name>
    <dbReference type="NCBI Taxonomy" id="49249"/>
    <lineage>
        <taxon>Eukaryota</taxon>
        <taxon>Sar</taxon>
        <taxon>Stramenopiles</taxon>
        <taxon>Ochrophyta</taxon>
        <taxon>Bacillariophyta</taxon>
        <taxon>Mediophyceae</taxon>
        <taxon>Lithodesmiophycidae</taxon>
        <taxon>Lithodesmiales</taxon>
        <taxon>Lithodesmiaceae</taxon>
        <taxon>Ditylum</taxon>
    </lineage>
</organism>
<dbReference type="EMBL" id="HBNS01052516">
    <property type="protein sequence ID" value="CAE4653355.1"/>
    <property type="molecule type" value="Transcribed_RNA"/>
</dbReference>
<keyword evidence="1" id="KW-1133">Transmembrane helix</keyword>
<dbReference type="SUPFAM" id="SSF52540">
    <property type="entry name" value="P-loop containing nucleoside triphosphate hydrolases"/>
    <property type="match status" value="1"/>
</dbReference>
<gene>
    <name evidence="2" type="ORF">DBRI00130_LOCUS38503</name>
</gene>
<feature type="transmembrane region" description="Helical" evidence="1">
    <location>
        <begin position="30"/>
        <end position="48"/>
    </location>
</feature>
<evidence type="ECO:0008006" key="3">
    <source>
        <dbReference type="Google" id="ProtNLM"/>
    </source>
</evidence>
<dbReference type="PANTHER" id="PTHR32301:SF6">
    <property type="entry name" value="GOLVESIN-RELATED"/>
    <property type="match status" value="1"/>
</dbReference>
<accession>A0A7S4VLZ7</accession>
<name>A0A7S4VLZ7_9STRA</name>
<reference evidence="2" key="1">
    <citation type="submission" date="2021-01" db="EMBL/GenBank/DDBJ databases">
        <authorList>
            <person name="Corre E."/>
            <person name="Pelletier E."/>
            <person name="Niang G."/>
            <person name="Scheremetjew M."/>
            <person name="Finn R."/>
            <person name="Kale V."/>
            <person name="Holt S."/>
            <person name="Cochrane G."/>
            <person name="Meng A."/>
            <person name="Brown T."/>
            <person name="Cohen L."/>
        </authorList>
    </citation>
    <scope>NUCLEOTIDE SEQUENCE</scope>
    <source>
        <strain evidence="2">GSO104</strain>
    </source>
</reference>
<dbReference type="InterPro" id="IPR053259">
    <property type="entry name" value="Golvesin-related_Golgi"/>
</dbReference>
<keyword evidence="1" id="KW-0812">Transmembrane</keyword>
<keyword evidence="1" id="KW-0472">Membrane</keyword>
<evidence type="ECO:0000313" key="2">
    <source>
        <dbReference type="EMBL" id="CAE4653355.1"/>
    </source>
</evidence>